<gene>
    <name evidence="1" type="ORF">PQG83_07075</name>
</gene>
<dbReference type="AlphaFoldDB" id="A0AA96JXK3"/>
<accession>A0AA96JXK3</accession>
<keyword evidence="2" id="KW-1185">Reference proteome</keyword>
<protein>
    <submittedName>
        <fullName evidence="1">Uncharacterized protein</fullName>
    </submittedName>
</protein>
<name>A0AA96JXK3_9BACT</name>
<dbReference type="KEGG" id="nneo:PQG83_07075"/>
<sequence length="105" mass="11850">MIAPGTSAFIMGIFAQRYKTYIQDKKIIPIRAERIVIRSRLGNIGKEGGEEGFMEMDYKNPWNNQQLTGRSNNREPDTFLIERSLLHQEMGLGIEIPPSLGLGIA</sequence>
<evidence type="ECO:0000313" key="1">
    <source>
        <dbReference type="EMBL" id="WNM63508.1"/>
    </source>
</evidence>
<evidence type="ECO:0000313" key="2">
    <source>
        <dbReference type="Proteomes" id="UP001302494"/>
    </source>
</evidence>
<dbReference type="EMBL" id="CP116968">
    <property type="protein sequence ID" value="WNM63508.1"/>
    <property type="molecule type" value="Genomic_DNA"/>
</dbReference>
<proteinExistence type="predicted"/>
<reference evidence="1 2" key="1">
    <citation type="submission" date="2023-01" db="EMBL/GenBank/DDBJ databases">
        <title>Cultivation and genomic characterization of new, ubiquitous marine nitrite-oxidizing bacteria from the Nitrospirales.</title>
        <authorList>
            <person name="Mueller A.J."/>
            <person name="Daebeler A."/>
            <person name="Herbold C.W."/>
            <person name="Kirkegaard R.H."/>
            <person name="Daims H."/>
        </authorList>
    </citation>
    <scope>NUCLEOTIDE SEQUENCE [LARGE SCALE GENOMIC DNA]</scope>
    <source>
        <strain evidence="1 2">DK</strain>
    </source>
</reference>
<dbReference type="Proteomes" id="UP001302494">
    <property type="component" value="Chromosome"/>
</dbReference>
<organism evidence="1 2">
    <name type="scientific">Candidatus Nitrospira neomarina</name>
    <dbReference type="NCBI Taxonomy" id="3020899"/>
    <lineage>
        <taxon>Bacteria</taxon>
        <taxon>Pseudomonadati</taxon>
        <taxon>Nitrospirota</taxon>
        <taxon>Nitrospiria</taxon>
        <taxon>Nitrospirales</taxon>
        <taxon>Nitrospiraceae</taxon>
        <taxon>Nitrospira</taxon>
    </lineage>
</organism>
<dbReference type="RefSeq" id="WP_312748175.1">
    <property type="nucleotide sequence ID" value="NZ_CP116968.1"/>
</dbReference>